<proteinExistence type="inferred from homology"/>
<dbReference type="Gene3D" id="3.20.20.70">
    <property type="entry name" value="Aldolase class I"/>
    <property type="match status" value="1"/>
</dbReference>
<evidence type="ECO:0000256" key="2">
    <source>
        <dbReference type="ARBA" id="ARBA00003969"/>
    </source>
</evidence>
<comment type="subcellular location">
    <subcellularLocation>
        <location evidence="3">Secreted</location>
    </subcellularLocation>
</comment>
<sequence length="449" mass="49137">MPMYKMYASLCVAALFGLPAVHALIRENSVGKLPALGWNSWNAYACDINETKIVAAANAIVSLGLKDAGYEYVNIDDCWAVKSGRSNTTGELLPDPVKFPSGISGVADTVHGLGLKLGIYGSAGTETCAGYPAQIGHEMLDASTFASWGIDYFKYDNCYVPANWSDPYIACVPDHWQTDGPFPNGTCPVTNTTAPAGYDWGSSPTAHRYAIMRDALLAQNRTILYSLCEWGDAAVDTWGNSTANSWRMSGDIDPSWSRIAEILNENSFQLNSVNFWGHNDADMLEVGNGDLTLQETRSHFAFWAAMKSPLIIGTDLSVLPTDHVDILKNKYLLAFSQDEVFGGPATPYKWGVNPDWTFNYTNPAEYWSGPSTKGMLVLALNTLNETAVREIKWKEVPGLEKGCDSFQVTDIWSGRDLGCVSGGIRKKVEAHDTIGFLVGKKCEAWGWRS</sequence>
<evidence type="ECO:0000256" key="10">
    <source>
        <dbReference type="RuleBase" id="RU361168"/>
    </source>
</evidence>
<dbReference type="GO" id="GO:0005975">
    <property type="term" value="P:carbohydrate metabolic process"/>
    <property type="evidence" value="ECO:0007669"/>
    <property type="project" value="InterPro"/>
</dbReference>
<dbReference type="InterPro" id="IPR000111">
    <property type="entry name" value="Glyco_hydro_27/36_CS"/>
</dbReference>
<dbReference type="InterPro" id="IPR013780">
    <property type="entry name" value="Glyco_hydro_b"/>
</dbReference>
<dbReference type="PANTHER" id="PTHR11452:SF61">
    <property type="entry name" value="ALPHA-GALACTOSIDASE B-RELATED"/>
    <property type="match status" value="1"/>
</dbReference>
<evidence type="ECO:0000256" key="8">
    <source>
        <dbReference type="ARBA" id="ARBA00023180"/>
    </source>
</evidence>
<evidence type="ECO:0000259" key="12">
    <source>
        <dbReference type="Pfam" id="PF17801"/>
    </source>
</evidence>
<keyword evidence="6 11" id="KW-0732">Signal</keyword>
<dbReference type="GO" id="GO:0004557">
    <property type="term" value="F:alpha-galactosidase activity"/>
    <property type="evidence" value="ECO:0007669"/>
    <property type="project" value="UniProtKB-EC"/>
</dbReference>
<dbReference type="InterPro" id="IPR013785">
    <property type="entry name" value="Aldolase_TIM"/>
</dbReference>
<dbReference type="STRING" id="857342.A0A2T3AXB8"/>
<dbReference type="Gene3D" id="2.60.40.1180">
    <property type="entry name" value="Golgi alpha-mannosidase II"/>
    <property type="match status" value="1"/>
</dbReference>
<keyword evidence="5" id="KW-0964">Secreted</keyword>
<dbReference type="EC" id="3.2.1.22" evidence="10"/>
<dbReference type="OrthoDB" id="5795902at2759"/>
<organism evidence="13 14">
    <name type="scientific">Amorphotheca resinae ATCC 22711</name>
    <dbReference type="NCBI Taxonomy" id="857342"/>
    <lineage>
        <taxon>Eukaryota</taxon>
        <taxon>Fungi</taxon>
        <taxon>Dikarya</taxon>
        <taxon>Ascomycota</taxon>
        <taxon>Pezizomycotina</taxon>
        <taxon>Leotiomycetes</taxon>
        <taxon>Helotiales</taxon>
        <taxon>Amorphothecaceae</taxon>
        <taxon>Amorphotheca</taxon>
    </lineage>
</organism>
<dbReference type="Proteomes" id="UP000241818">
    <property type="component" value="Unassembled WGS sequence"/>
</dbReference>
<dbReference type="AlphaFoldDB" id="A0A2T3AXB8"/>
<dbReference type="PANTHER" id="PTHR11452">
    <property type="entry name" value="ALPHA-GALACTOSIDASE/ALPHA-N-ACETYLGALACTOSAMINIDASE"/>
    <property type="match status" value="1"/>
</dbReference>
<comment type="similarity">
    <text evidence="4 10">Belongs to the glycosyl hydrolase 27 family.</text>
</comment>
<dbReference type="InterPro" id="IPR002241">
    <property type="entry name" value="Glyco_hydro_27"/>
</dbReference>
<dbReference type="GO" id="GO:0005576">
    <property type="term" value="C:extracellular region"/>
    <property type="evidence" value="ECO:0007669"/>
    <property type="project" value="UniProtKB-SubCell"/>
</dbReference>
<dbReference type="GeneID" id="36576381"/>
<evidence type="ECO:0000313" key="14">
    <source>
        <dbReference type="Proteomes" id="UP000241818"/>
    </source>
</evidence>
<keyword evidence="7 10" id="KW-0378">Hydrolase</keyword>
<dbReference type="PRINTS" id="PR00740">
    <property type="entry name" value="GLHYDRLASE27"/>
</dbReference>
<dbReference type="PROSITE" id="PS00512">
    <property type="entry name" value="ALPHA_GALACTOSIDASE"/>
    <property type="match status" value="1"/>
</dbReference>
<dbReference type="Pfam" id="PF17801">
    <property type="entry name" value="Melibiase_C"/>
    <property type="match status" value="1"/>
</dbReference>
<gene>
    <name evidence="13" type="ORF">M430DRAFT_52464</name>
</gene>
<dbReference type="SUPFAM" id="SSF51011">
    <property type="entry name" value="Glycosyl hydrolase domain"/>
    <property type="match status" value="1"/>
</dbReference>
<dbReference type="InParanoid" id="A0A2T3AXB8"/>
<evidence type="ECO:0000313" key="13">
    <source>
        <dbReference type="EMBL" id="PSS13303.1"/>
    </source>
</evidence>
<keyword evidence="14" id="KW-1185">Reference proteome</keyword>
<evidence type="ECO:0000256" key="6">
    <source>
        <dbReference type="ARBA" id="ARBA00022729"/>
    </source>
</evidence>
<reference evidence="13 14" key="1">
    <citation type="journal article" date="2018" name="New Phytol.">
        <title>Comparative genomics and transcriptomics depict ericoid mycorrhizal fungi as versatile saprotrophs and plant mutualists.</title>
        <authorList>
            <person name="Martino E."/>
            <person name="Morin E."/>
            <person name="Grelet G.A."/>
            <person name="Kuo A."/>
            <person name="Kohler A."/>
            <person name="Daghino S."/>
            <person name="Barry K.W."/>
            <person name="Cichocki N."/>
            <person name="Clum A."/>
            <person name="Dockter R.B."/>
            <person name="Hainaut M."/>
            <person name="Kuo R.C."/>
            <person name="LaButti K."/>
            <person name="Lindahl B.D."/>
            <person name="Lindquist E.A."/>
            <person name="Lipzen A."/>
            <person name="Khouja H.R."/>
            <person name="Magnuson J."/>
            <person name="Murat C."/>
            <person name="Ohm R.A."/>
            <person name="Singer S.W."/>
            <person name="Spatafora J.W."/>
            <person name="Wang M."/>
            <person name="Veneault-Fourrey C."/>
            <person name="Henrissat B."/>
            <person name="Grigoriev I.V."/>
            <person name="Martin F.M."/>
            <person name="Perotto S."/>
        </authorList>
    </citation>
    <scope>NUCLEOTIDE SEQUENCE [LARGE SCALE GENOMIC DNA]</scope>
    <source>
        <strain evidence="13 14">ATCC 22711</strain>
    </source>
</reference>
<name>A0A2T3AXB8_AMORE</name>
<evidence type="ECO:0000256" key="3">
    <source>
        <dbReference type="ARBA" id="ARBA00004613"/>
    </source>
</evidence>
<comment type="function">
    <text evidence="2">Hydrolyzes a variety of simple alpha-D-galactoside as well as more complex molecules such as oligosaccharides and polysaccharides.</text>
</comment>
<evidence type="ECO:0000256" key="11">
    <source>
        <dbReference type="SAM" id="SignalP"/>
    </source>
</evidence>
<protein>
    <recommendedName>
        <fullName evidence="10">Alpha-galactosidase</fullName>
        <ecNumber evidence="10">3.2.1.22</ecNumber>
    </recommendedName>
    <alternativeName>
        <fullName evidence="10">Melibiase</fullName>
    </alternativeName>
</protein>
<dbReference type="InterPro" id="IPR017853">
    <property type="entry name" value="GH"/>
</dbReference>
<dbReference type="SUPFAM" id="SSF51445">
    <property type="entry name" value="(Trans)glycosidases"/>
    <property type="match status" value="1"/>
</dbReference>
<evidence type="ECO:0000256" key="5">
    <source>
        <dbReference type="ARBA" id="ARBA00022525"/>
    </source>
</evidence>
<feature type="domain" description="Alpha galactosidase C-terminal" evidence="12">
    <location>
        <begin position="362"/>
        <end position="434"/>
    </location>
</feature>
<dbReference type="InterPro" id="IPR041233">
    <property type="entry name" value="Melibiase_C"/>
</dbReference>
<evidence type="ECO:0000256" key="7">
    <source>
        <dbReference type="ARBA" id="ARBA00022801"/>
    </source>
</evidence>
<dbReference type="RefSeq" id="XP_024719294.1">
    <property type="nucleotide sequence ID" value="XM_024868300.1"/>
</dbReference>
<feature type="chain" id="PRO_5015736407" description="Alpha-galactosidase" evidence="11">
    <location>
        <begin position="24"/>
        <end position="449"/>
    </location>
</feature>
<evidence type="ECO:0000256" key="9">
    <source>
        <dbReference type="ARBA" id="ARBA00023295"/>
    </source>
</evidence>
<dbReference type="CDD" id="cd14792">
    <property type="entry name" value="GH27"/>
    <property type="match status" value="1"/>
</dbReference>
<evidence type="ECO:0000256" key="1">
    <source>
        <dbReference type="ARBA" id="ARBA00001255"/>
    </source>
</evidence>
<keyword evidence="8" id="KW-0325">Glycoprotein</keyword>
<feature type="signal peptide" evidence="11">
    <location>
        <begin position="1"/>
        <end position="23"/>
    </location>
</feature>
<accession>A0A2T3AXB8</accession>
<keyword evidence="9 10" id="KW-0326">Glycosidase</keyword>
<keyword evidence="10" id="KW-1015">Disulfide bond</keyword>
<dbReference type="EMBL" id="KZ679014">
    <property type="protein sequence ID" value="PSS13303.1"/>
    <property type="molecule type" value="Genomic_DNA"/>
</dbReference>
<evidence type="ECO:0000256" key="4">
    <source>
        <dbReference type="ARBA" id="ARBA00009743"/>
    </source>
</evidence>
<dbReference type="Pfam" id="PF16499">
    <property type="entry name" value="Melibiase_2"/>
    <property type="match status" value="2"/>
</dbReference>
<comment type="catalytic activity">
    <reaction evidence="1 10">
        <text>Hydrolysis of terminal, non-reducing alpha-D-galactose residues in alpha-D-galactosides, including galactose oligosaccharides, galactomannans and galactolipids.</text>
        <dbReference type="EC" id="3.2.1.22"/>
    </reaction>
</comment>